<feature type="region of interest" description="Disordered" evidence="1">
    <location>
        <begin position="62"/>
        <end position="85"/>
    </location>
</feature>
<dbReference type="Proteomes" id="UP001489004">
    <property type="component" value="Unassembled WGS sequence"/>
</dbReference>
<gene>
    <name evidence="2" type="ORF">WJX72_004130</name>
</gene>
<dbReference type="AlphaFoldDB" id="A0AAW1R5N7"/>
<evidence type="ECO:0000313" key="2">
    <source>
        <dbReference type="EMBL" id="KAK9829141.1"/>
    </source>
</evidence>
<comment type="caution">
    <text evidence="2">The sequence shown here is derived from an EMBL/GenBank/DDBJ whole genome shotgun (WGS) entry which is preliminary data.</text>
</comment>
<accession>A0AAW1R5N7</accession>
<keyword evidence="3" id="KW-1185">Reference proteome</keyword>
<evidence type="ECO:0000313" key="3">
    <source>
        <dbReference type="Proteomes" id="UP001489004"/>
    </source>
</evidence>
<sequence length="226" mass="24381">MRALLAMAEDAAMALKIEFKKQVFRLPPKVRSMPLAQFHSQFGGDINAVLLEEVHSRLQAAQQAAMPPPGTSLRSRRGAGATAEPATVMRTTRKVRGAAEPPPRFDEVGRKHAWVGDELYSKNGSPMGVFEQDQVTKQPVLATPMPGGLAKTSMQMAPVGAVDTVIRTGKLGARTKASEAILITTKDGSQIAVEMDGGLQKVPAKYRQEVGDQLNAMKTMMEAMLQ</sequence>
<reference evidence="2 3" key="1">
    <citation type="journal article" date="2024" name="Nat. Commun.">
        <title>Phylogenomics reveals the evolutionary origins of lichenization in chlorophyte algae.</title>
        <authorList>
            <person name="Puginier C."/>
            <person name="Libourel C."/>
            <person name="Otte J."/>
            <person name="Skaloud P."/>
            <person name="Haon M."/>
            <person name="Grisel S."/>
            <person name="Petersen M."/>
            <person name="Berrin J.G."/>
            <person name="Delaux P.M."/>
            <person name="Dal Grande F."/>
            <person name="Keller J."/>
        </authorList>
    </citation>
    <scope>NUCLEOTIDE SEQUENCE [LARGE SCALE GENOMIC DNA]</scope>
    <source>
        <strain evidence="2 3">SAG 2043</strain>
    </source>
</reference>
<protein>
    <submittedName>
        <fullName evidence="2">Uncharacterized protein</fullName>
    </submittedName>
</protein>
<name>A0AAW1R5N7_9CHLO</name>
<evidence type="ECO:0000256" key="1">
    <source>
        <dbReference type="SAM" id="MobiDB-lite"/>
    </source>
</evidence>
<dbReference type="EMBL" id="JALJOR010000001">
    <property type="protein sequence ID" value="KAK9829141.1"/>
    <property type="molecule type" value="Genomic_DNA"/>
</dbReference>
<proteinExistence type="predicted"/>
<organism evidence="2 3">
    <name type="scientific">[Myrmecia] bisecta</name>
    <dbReference type="NCBI Taxonomy" id="41462"/>
    <lineage>
        <taxon>Eukaryota</taxon>
        <taxon>Viridiplantae</taxon>
        <taxon>Chlorophyta</taxon>
        <taxon>core chlorophytes</taxon>
        <taxon>Trebouxiophyceae</taxon>
        <taxon>Trebouxiales</taxon>
        <taxon>Trebouxiaceae</taxon>
        <taxon>Myrmecia</taxon>
    </lineage>
</organism>